<name>A0ABW8I6N2_9BACI</name>
<evidence type="ECO:0000259" key="7">
    <source>
        <dbReference type="PROSITE" id="PS50850"/>
    </source>
</evidence>
<evidence type="ECO:0000256" key="6">
    <source>
        <dbReference type="SAM" id="Phobius"/>
    </source>
</evidence>
<dbReference type="PANTHER" id="PTHR23531:SF2">
    <property type="entry name" value="PERMEASE"/>
    <property type="match status" value="1"/>
</dbReference>
<feature type="transmembrane region" description="Helical" evidence="6">
    <location>
        <begin position="212"/>
        <end position="233"/>
    </location>
</feature>
<dbReference type="InterPro" id="IPR011701">
    <property type="entry name" value="MFS"/>
</dbReference>
<evidence type="ECO:0000256" key="3">
    <source>
        <dbReference type="ARBA" id="ARBA00022692"/>
    </source>
</evidence>
<feature type="transmembrane region" description="Helical" evidence="6">
    <location>
        <begin position="140"/>
        <end position="159"/>
    </location>
</feature>
<dbReference type="RefSeq" id="WP_404315405.1">
    <property type="nucleotide sequence ID" value="NZ_JAUIYO010000002.1"/>
</dbReference>
<gene>
    <name evidence="8" type="ORF">QYG89_05565</name>
</gene>
<evidence type="ECO:0000313" key="9">
    <source>
        <dbReference type="Proteomes" id="UP001619911"/>
    </source>
</evidence>
<evidence type="ECO:0000256" key="2">
    <source>
        <dbReference type="ARBA" id="ARBA00022448"/>
    </source>
</evidence>
<evidence type="ECO:0000256" key="1">
    <source>
        <dbReference type="ARBA" id="ARBA00004651"/>
    </source>
</evidence>
<feature type="transmembrane region" description="Helical" evidence="6">
    <location>
        <begin position="79"/>
        <end position="96"/>
    </location>
</feature>
<feature type="transmembrane region" description="Helical" evidence="6">
    <location>
        <begin position="245"/>
        <end position="263"/>
    </location>
</feature>
<dbReference type="CDD" id="cd17489">
    <property type="entry name" value="MFS_YfcJ_like"/>
    <property type="match status" value="1"/>
</dbReference>
<dbReference type="Gene3D" id="1.20.1250.20">
    <property type="entry name" value="MFS general substrate transporter like domains"/>
    <property type="match status" value="2"/>
</dbReference>
<feature type="transmembrane region" description="Helical" evidence="6">
    <location>
        <begin position="165"/>
        <end position="191"/>
    </location>
</feature>
<feature type="transmembrane region" description="Helical" evidence="6">
    <location>
        <begin position="108"/>
        <end position="128"/>
    </location>
</feature>
<dbReference type="PANTHER" id="PTHR23531">
    <property type="entry name" value="QUINOLENE RESISTANCE PROTEIN NORA"/>
    <property type="match status" value="1"/>
</dbReference>
<evidence type="ECO:0000256" key="5">
    <source>
        <dbReference type="ARBA" id="ARBA00023136"/>
    </source>
</evidence>
<accession>A0ABW8I6N2</accession>
<keyword evidence="2" id="KW-0813">Transport</keyword>
<organism evidence="8 9">
    <name type="scientific">Bacillus lumedeiriae</name>
    <dbReference type="NCBI Taxonomy" id="3058829"/>
    <lineage>
        <taxon>Bacteria</taxon>
        <taxon>Bacillati</taxon>
        <taxon>Bacillota</taxon>
        <taxon>Bacilli</taxon>
        <taxon>Bacillales</taxon>
        <taxon>Bacillaceae</taxon>
        <taxon>Bacillus</taxon>
    </lineage>
</organism>
<proteinExistence type="predicted"/>
<keyword evidence="9" id="KW-1185">Reference proteome</keyword>
<evidence type="ECO:0000256" key="4">
    <source>
        <dbReference type="ARBA" id="ARBA00022989"/>
    </source>
</evidence>
<feature type="domain" description="Major facilitator superfamily (MFS) profile" evidence="7">
    <location>
        <begin position="12"/>
        <end position="388"/>
    </location>
</feature>
<dbReference type="SUPFAM" id="SSF103473">
    <property type="entry name" value="MFS general substrate transporter"/>
    <property type="match status" value="1"/>
</dbReference>
<dbReference type="Pfam" id="PF07690">
    <property type="entry name" value="MFS_1"/>
    <property type="match status" value="1"/>
</dbReference>
<keyword evidence="4 6" id="KW-1133">Transmembrane helix</keyword>
<keyword evidence="3 6" id="KW-0812">Transmembrane</keyword>
<dbReference type="InterPro" id="IPR036259">
    <property type="entry name" value="MFS_trans_sf"/>
</dbReference>
<dbReference type="InterPro" id="IPR052714">
    <property type="entry name" value="MFS_Exporter"/>
</dbReference>
<comment type="caution">
    <text evidence="8">The sequence shown here is derived from an EMBL/GenBank/DDBJ whole genome shotgun (WGS) entry which is preliminary data.</text>
</comment>
<sequence length="394" mass="43036">MSQVNSKLWTKDFIILSLVNFFLVLIYMLLNVIIALYAVNEFNASTEQAGVVVGIFIIGALIGRLVTGKVITRVEYKRILIIGLIFFTITILLYFIDYGLPLLIVSRFLNGLAIGIATTVIGTIVVLAIPKSRRGEGISYFAVSTALATGLGPFLGLYMTQHTGFNIIFLFSLLLGVASTIIGFLVNVPMAPKTTEEKRGGFKISNYIEPKAVPIGIIVLLMTFSFSSVLSYINLYAIELNLVSAASFFFSIYTISVLVSRPFTGKLVDRRGANYIMYPAFLLFGAGMLLLSTVDKSLTLLLAGGLIGLGFGNISSVSQTVATLKVTPERIGYATATFFIFYDIGNGLGPFILGLIIPFTGYSTMYAILGIMVFAVSFLYYFLHGKMERENHSL</sequence>
<dbReference type="PROSITE" id="PS50850">
    <property type="entry name" value="MFS"/>
    <property type="match status" value="1"/>
</dbReference>
<feature type="transmembrane region" description="Helical" evidence="6">
    <location>
        <begin position="275"/>
        <end position="294"/>
    </location>
</feature>
<feature type="transmembrane region" description="Helical" evidence="6">
    <location>
        <begin position="49"/>
        <end position="67"/>
    </location>
</feature>
<feature type="transmembrane region" description="Helical" evidence="6">
    <location>
        <begin position="12"/>
        <end position="37"/>
    </location>
</feature>
<comment type="subcellular location">
    <subcellularLocation>
        <location evidence="1">Cell membrane</location>
        <topology evidence="1">Multi-pass membrane protein</topology>
    </subcellularLocation>
</comment>
<protein>
    <submittedName>
        <fullName evidence="8">MFS transporter</fullName>
    </submittedName>
</protein>
<dbReference type="InterPro" id="IPR020846">
    <property type="entry name" value="MFS_dom"/>
</dbReference>
<feature type="transmembrane region" description="Helical" evidence="6">
    <location>
        <begin position="365"/>
        <end position="383"/>
    </location>
</feature>
<evidence type="ECO:0000313" key="8">
    <source>
        <dbReference type="EMBL" id="MFK2825152.1"/>
    </source>
</evidence>
<feature type="transmembrane region" description="Helical" evidence="6">
    <location>
        <begin position="300"/>
        <end position="324"/>
    </location>
</feature>
<reference evidence="8 9" key="1">
    <citation type="submission" date="2023-07" db="EMBL/GenBank/DDBJ databases">
        <title>Bacillus lucianemedeirus sp. nov, a new species isolated from an immunobiological production facility.</title>
        <authorList>
            <person name="Costa L.V."/>
            <person name="Miranda R.V.S.L."/>
            <person name="Brandao M.L.L."/>
            <person name="Reis C.M.F."/>
            <person name="Frazao A.M."/>
            <person name="Cruz F.V."/>
            <person name="Baio P.V.P."/>
            <person name="Veras J.F.C."/>
            <person name="Ramos J.N."/>
            <person name="Vieira V."/>
        </authorList>
    </citation>
    <scope>NUCLEOTIDE SEQUENCE [LARGE SCALE GENOMIC DNA]</scope>
    <source>
        <strain evidence="8 9">B190/17</strain>
    </source>
</reference>
<dbReference type="EMBL" id="JAUIYO010000002">
    <property type="protein sequence ID" value="MFK2825152.1"/>
    <property type="molecule type" value="Genomic_DNA"/>
</dbReference>
<dbReference type="Proteomes" id="UP001619911">
    <property type="component" value="Unassembled WGS sequence"/>
</dbReference>
<keyword evidence="5 6" id="KW-0472">Membrane</keyword>
<feature type="transmembrane region" description="Helical" evidence="6">
    <location>
        <begin position="336"/>
        <end position="359"/>
    </location>
</feature>